<dbReference type="PROSITE" id="PS50110">
    <property type="entry name" value="RESPONSE_REGULATORY"/>
    <property type="match status" value="1"/>
</dbReference>
<dbReference type="InterPro" id="IPR016032">
    <property type="entry name" value="Sig_transdc_resp-reg_C-effctor"/>
</dbReference>
<dbReference type="Pfam" id="PF00196">
    <property type="entry name" value="GerE"/>
    <property type="match status" value="1"/>
</dbReference>
<dbReference type="PANTHER" id="PTHR45566:SF1">
    <property type="entry name" value="HTH-TYPE TRANSCRIPTIONAL REGULATOR YHJB-RELATED"/>
    <property type="match status" value="1"/>
</dbReference>
<proteinExistence type="predicted"/>
<evidence type="ECO:0000256" key="1">
    <source>
        <dbReference type="ARBA" id="ARBA00023125"/>
    </source>
</evidence>
<organism evidence="5 6">
    <name type="scientific">Saccharopolyspora taberi</name>
    <dbReference type="NCBI Taxonomy" id="60895"/>
    <lineage>
        <taxon>Bacteria</taxon>
        <taxon>Bacillati</taxon>
        <taxon>Actinomycetota</taxon>
        <taxon>Actinomycetes</taxon>
        <taxon>Pseudonocardiales</taxon>
        <taxon>Pseudonocardiaceae</taxon>
        <taxon>Saccharopolyspora</taxon>
    </lineage>
</organism>
<accession>A0ABN3VBB9</accession>
<dbReference type="SMART" id="SM00421">
    <property type="entry name" value="HTH_LUXR"/>
    <property type="match status" value="1"/>
</dbReference>
<dbReference type="SUPFAM" id="SSF46894">
    <property type="entry name" value="C-terminal effector domain of the bipartite response regulators"/>
    <property type="match status" value="1"/>
</dbReference>
<evidence type="ECO:0000259" key="4">
    <source>
        <dbReference type="PROSITE" id="PS50110"/>
    </source>
</evidence>
<evidence type="ECO:0000259" key="3">
    <source>
        <dbReference type="PROSITE" id="PS50043"/>
    </source>
</evidence>
<sequence>MIEIVIVAPTRFYREGLTFVLQNVADFEVVSAAARIDDIAVSERGIALVDVIGSPHGRSAVMSLRARSPGLRIVVLGVSDDESEIVAYAELGAAGYLTRGHSIAELVRTVRSAATGELRCSPRVAAALSTGARPDGTAGPLSRREAEIVELLEQGLSNQEISRQLRIALATVKNHVHNILGKLGLQGRADAAAWARSQRLDRSALLRTTGALRPANGLVDPPREPVNPR</sequence>
<keyword evidence="1" id="KW-0238">DNA-binding</keyword>
<dbReference type="Proteomes" id="UP001500979">
    <property type="component" value="Unassembled WGS sequence"/>
</dbReference>
<dbReference type="PRINTS" id="PR00038">
    <property type="entry name" value="HTHLUXR"/>
</dbReference>
<dbReference type="CDD" id="cd06170">
    <property type="entry name" value="LuxR_C_like"/>
    <property type="match status" value="1"/>
</dbReference>
<feature type="modified residue" description="4-aspartylphosphate" evidence="2">
    <location>
        <position position="50"/>
    </location>
</feature>
<dbReference type="Gene3D" id="3.40.50.2300">
    <property type="match status" value="1"/>
</dbReference>
<dbReference type="PROSITE" id="PS50043">
    <property type="entry name" value="HTH_LUXR_2"/>
    <property type="match status" value="1"/>
</dbReference>
<dbReference type="RefSeq" id="WP_344679396.1">
    <property type="nucleotide sequence ID" value="NZ_BAAAUX010000011.1"/>
</dbReference>
<dbReference type="PANTHER" id="PTHR45566">
    <property type="entry name" value="HTH-TYPE TRANSCRIPTIONAL REGULATOR YHJB-RELATED"/>
    <property type="match status" value="1"/>
</dbReference>
<evidence type="ECO:0000313" key="5">
    <source>
        <dbReference type="EMBL" id="GAA2786647.1"/>
    </source>
</evidence>
<feature type="domain" description="HTH luxR-type" evidence="3">
    <location>
        <begin position="134"/>
        <end position="199"/>
    </location>
</feature>
<protein>
    <recommendedName>
        <fullName evidence="7">Response regulator transcription factor</fullName>
    </recommendedName>
</protein>
<evidence type="ECO:0000256" key="2">
    <source>
        <dbReference type="PROSITE-ProRule" id="PRU00169"/>
    </source>
</evidence>
<evidence type="ECO:0000313" key="6">
    <source>
        <dbReference type="Proteomes" id="UP001500979"/>
    </source>
</evidence>
<feature type="domain" description="Response regulatory" evidence="4">
    <location>
        <begin position="3"/>
        <end position="114"/>
    </location>
</feature>
<dbReference type="PROSITE" id="PS00622">
    <property type="entry name" value="HTH_LUXR_1"/>
    <property type="match status" value="1"/>
</dbReference>
<dbReference type="EMBL" id="BAAAUX010000011">
    <property type="protein sequence ID" value="GAA2786647.1"/>
    <property type="molecule type" value="Genomic_DNA"/>
</dbReference>
<dbReference type="InterPro" id="IPR011006">
    <property type="entry name" value="CheY-like_superfamily"/>
</dbReference>
<evidence type="ECO:0008006" key="7">
    <source>
        <dbReference type="Google" id="ProtNLM"/>
    </source>
</evidence>
<dbReference type="SUPFAM" id="SSF52172">
    <property type="entry name" value="CheY-like"/>
    <property type="match status" value="1"/>
</dbReference>
<dbReference type="InterPro" id="IPR001789">
    <property type="entry name" value="Sig_transdc_resp-reg_receiver"/>
</dbReference>
<comment type="caution">
    <text evidence="5">The sequence shown here is derived from an EMBL/GenBank/DDBJ whole genome shotgun (WGS) entry which is preliminary data.</text>
</comment>
<keyword evidence="6" id="KW-1185">Reference proteome</keyword>
<gene>
    <name evidence="5" type="ORF">GCM10010470_21210</name>
</gene>
<dbReference type="InterPro" id="IPR000792">
    <property type="entry name" value="Tscrpt_reg_LuxR_C"/>
</dbReference>
<name>A0ABN3VBB9_9PSEU</name>
<dbReference type="InterPro" id="IPR051015">
    <property type="entry name" value="EvgA-like"/>
</dbReference>
<keyword evidence="2" id="KW-0597">Phosphoprotein</keyword>
<reference evidence="5 6" key="1">
    <citation type="journal article" date="2019" name="Int. J. Syst. Evol. Microbiol.">
        <title>The Global Catalogue of Microorganisms (GCM) 10K type strain sequencing project: providing services to taxonomists for standard genome sequencing and annotation.</title>
        <authorList>
            <consortium name="The Broad Institute Genomics Platform"/>
            <consortium name="The Broad Institute Genome Sequencing Center for Infectious Disease"/>
            <person name="Wu L."/>
            <person name="Ma J."/>
        </authorList>
    </citation>
    <scope>NUCLEOTIDE SEQUENCE [LARGE SCALE GENOMIC DNA]</scope>
    <source>
        <strain evidence="5 6">JCM 9383</strain>
    </source>
</reference>